<evidence type="ECO:0000313" key="2">
    <source>
        <dbReference type="Proteomes" id="UP000535543"/>
    </source>
</evidence>
<dbReference type="Gene3D" id="3.30.530.20">
    <property type="match status" value="1"/>
</dbReference>
<reference evidence="1 2" key="2">
    <citation type="submission" date="2020-06" db="EMBL/GenBank/DDBJ databases">
        <title>Antribacter stalactiti gen. nov., sp. nov., a new member of the family Nacardiaceae isolated from a cave.</title>
        <authorList>
            <person name="Kim I.S."/>
        </authorList>
    </citation>
    <scope>NUCLEOTIDE SEQUENCE [LARGE SCALE GENOMIC DNA]</scope>
    <source>
        <strain evidence="1 2">YC2-7</strain>
    </source>
</reference>
<sequence>MPAFAQTRTTTIKADAPTVHAILNDFHEWGKWSPWEALDPELKRTFTGNDKGVGAKYAWVGNKKVGSGNMEITGSTPSRVDIDLEFITPFKAKNKTIFELSPADGGTRLSWTMSGDRNILMTVLGKLYFDKAILKDFDKGLASIKEIAEA</sequence>
<proteinExistence type="predicted"/>
<name>A0A848KGW5_9NOCA</name>
<dbReference type="RefSeq" id="WP_169592305.1">
    <property type="nucleotide sequence ID" value="NZ_VCQU01000010.1"/>
</dbReference>
<reference evidence="1 2" key="1">
    <citation type="submission" date="2019-05" db="EMBL/GenBank/DDBJ databases">
        <authorList>
            <person name="Lee S.D."/>
        </authorList>
    </citation>
    <scope>NUCLEOTIDE SEQUENCE [LARGE SCALE GENOMIC DNA]</scope>
    <source>
        <strain evidence="1 2">YC2-7</strain>
    </source>
</reference>
<organism evidence="1 2">
    <name type="scientific">Antrihabitans stalactiti</name>
    <dbReference type="NCBI Taxonomy" id="2584121"/>
    <lineage>
        <taxon>Bacteria</taxon>
        <taxon>Bacillati</taxon>
        <taxon>Actinomycetota</taxon>
        <taxon>Actinomycetes</taxon>
        <taxon>Mycobacteriales</taxon>
        <taxon>Nocardiaceae</taxon>
        <taxon>Antrihabitans</taxon>
    </lineage>
</organism>
<dbReference type="AlphaFoldDB" id="A0A848KGW5"/>
<gene>
    <name evidence="1" type="ORF">FGL95_24780</name>
</gene>
<dbReference type="CDD" id="cd07818">
    <property type="entry name" value="SRPBCC_1"/>
    <property type="match status" value="1"/>
</dbReference>
<dbReference type="EMBL" id="VCQU01000010">
    <property type="protein sequence ID" value="NMN98263.1"/>
    <property type="molecule type" value="Genomic_DNA"/>
</dbReference>
<dbReference type="Proteomes" id="UP000535543">
    <property type="component" value="Unassembled WGS sequence"/>
</dbReference>
<evidence type="ECO:0000313" key="1">
    <source>
        <dbReference type="EMBL" id="NMN98263.1"/>
    </source>
</evidence>
<dbReference type="InterPro" id="IPR023393">
    <property type="entry name" value="START-like_dom_sf"/>
</dbReference>
<dbReference type="SUPFAM" id="SSF55961">
    <property type="entry name" value="Bet v1-like"/>
    <property type="match status" value="1"/>
</dbReference>
<keyword evidence="2" id="KW-1185">Reference proteome</keyword>
<dbReference type="Pfam" id="PF10604">
    <property type="entry name" value="Polyketide_cyc2"/>
    <property type="match status" value="1"/>
</dbReference>
<protein>
    <submittedName>
        <fullName evidence="1">Transcriptional regulator</fullName>
    </submittedName>
</protein>
<accession>A0A848KGW5</accession>
<comment type="caution">
    <text evidence="1">The sequence shown here is derived from an EMBL/GenBank/DDBJ whole genome shotgun (WGS) entry which is preliminary data.</text>
</comment>
<dbReference type="InterPro" id="IPR019587">
    <property type="entry name" value="Polyketide_cyclase/dehydratase"/>
</dbReference>